<reference evidence="7" key="1">
    <citation type="journal article" date="2020" name="Stud. Mycol.">
        <title>101 Dothideomycetes genomes: a test case for predicting lifestyles and emergence of pathogens.</title>
        <authorList>
            <person name="Haridas S."/>
            <person name="Albert R."/>
            <person name="Binder M."/>
            <person name="Bloem J."/>
            <person name="Labutti K."/>
            <person name="Salamov A."/>
            <person name="Andreopoulos B."/>
            <person name="Baker S."/>
            <person name="Barry K."/>
            <person name="Bills G."/>
            <person name="Bluhm B."/>
            <person name="Cannon C."/>
            <person name="Castanera R."/>
            <person name="Culley D."/>
            <person name="Daum C."/>
            <person name="Ezra D."/>
            <person name="Gonzalez J."/>
            <person name="Henrissat B."/>
            <person name="Kuo A."/>
            <person name="Liang C."/>
            <person name="Lipzen A."/>
            <person name="Lutzoni F."/>
            <person name="Magnuson J."/>
            <person name="Mondo S."/>
            <person name="Nolan M."/>
            <person name="Ohm R."/>
            <person name="Pangilinan J."/>
            <person name="Park H.-J."/>
            <person name="Ramirez L."/>
            <person name="Alfaro M."/>
            <person name="Sun H."/>
            <person name="Tritt A."/>
            <person name="Yoshinaga Y."/>
            <person name="Zwiers L.-H."/>
            <person name="Turgeon B."/>
            <person name="Goodwin S."/>
            <person name="Spatafora J."/>
            <person name="Crous P."/>
            <person name="Grigoriev I."/>
        </authorList>
    </citation>
    <scope>NUCLEOTIDE SEQUENCE</scope>
    <source>
        <strain evidence="7">CBS 113389</strain>
    </source>
</reference>
<feature type="transmembrane region" description="Helical" evidence="5">
    <location>
        <begin position="80"/>
        <end position="104"/>
    </location>
</feature>
<sequence length="165" mass="17982">MSALESRGVVLGLRIAQILFAIIVLGLAAYVVSWWRHYWHASSPSSLNFLIFDAVWTLLAAAYLIVVPWHFSETRAHHKFAILGVEAVTMLFWFAGFIAAAVFLSGRGCAGGVCRAAEAAVVFAAFEWVLFTITTAMATMFVLRGRGQSRGHTKADPNVAVHEGV</sequence>
<evidence type="ECO:0000256" key="2">
    <source>
        <dbReference type="ARBA" id="ARBA00022692"/>
    </source>
</evidence>
<dbReference type="EMBL" id="MU001643">
    <property type="protein sequence ID" value="KAF2478760.1"/>
    <property type="molecule type" value="Genomic_DNA"/>
</dbReference>
<evidence type="ECO:0000313" key="8">
    <source>
        <dbReference type="Proteomes" id="UP000799767"/>
    </source>
</evidence>
<proteinExistence type="predicted"/>
<keyword evidence="4 5" id="KW-0472">Membrane</keyword>
<organism evidence="7 8">
    <name type="scientific">Neohortaea acidophila</name>
    <dbReference type="NCBI Taxonomy" id="245834"/>
    <lineage>
        <taxon>Eukaryota</taxon>
        <taxon>Fungi</taxon>
        <taxon>Dikarya</taxon>
        <taxon>Ascomycota</taxon>
        <taxon>Pezizomycotina</taxon>
        <taxon>Dothideomycetes</taxon>
        <taxon>Dothideomycetidae</taxon>
        <taxon>Mycosphaerellales</taxon>
        <taxon>Teratosphaeriaceae</taxon>
        <taxon>Neohortaea</taxon>
    </lineage>
</organism>
<dbReference type="AlphaFoldDB" id="A0A6A6PFM1"/>
<evidence type="ECO:0000256" key="3">
    <source>
        <dbReference type="ARBA" id="ARBA00022989"/>
    </source>
</evidence>
<dbReference type="GeneID" id="54476784"/>
<dbReference type="PANTHER" id="PTHR37451">
    <property type="entry name" value="MARVEL DOMAIN"/>
    <property type="match status" value="1"/>
</dbReference>
<dbReference type="OrthoDB" id="2117453at2759"/>
<gene>
    <name evidence="7" type="ORF">BDY17DRAFT_314020</name>
</gene>
<accession>A0A6A6PFM1</accession>
<dbReference type="Proteomes" id="UP000799767">
    <property type="component" value="Unassembled WGS sequence"/>
</dbReference>
<dbReference type="GO" id="GO:0016020">
    <property type="term" value="C:membrane"/>
    <property type="evidence" value="ECO:0007669"/>
    <property type="project" value="UniProtKB-SubCell"/>
</dbReference>
<dbReference type="Pfam" id="PF01284">
    <property type="entry name" value="MARVEL"/>
    <property type="match status" value="1"/>
</dbReference>
<feature type="domain" description="MARVEL" evidence="6">
    <location>
        <begin position="11"/>
        <end position="136"/>
    </location>
</feature>
<evidence type="ECO:0000256" key="5">
    <source>
        <dbReference type="SAM" id="Phobius"/>
    </source>
</evidence>
<evidence type="ECO:0000256" key="1">
    <source>
        <dbReference type="ARBA" id="ARBA00004141"/>
    </source>
</evidence>
<evidence type="ECO:0000313" key="7">
    <source>
        <dbReference type="EMBL" id="KAF2478760.1"/>
    </source>
</evidence>
<name>A0A6A6PFM1_9PEZI</name>
<evidence type="ECO:0000256" key="4">
    <source>
        <dbReference type="ARBA" id="ARBA00023136"/>
    </source>
</evidence>
<dbReference type="RefSeq" id="XP_033585330.1">
    <property type="nucleotide sequence ID" value="XM_033735782.1"/>
</dbReference>
<dbReference type="InterPro" id="IPR008253">
    <property type="entry name" value="Marvel"/>
</dbReference>
<keyword evidence="2 5" id="KW-0812">Transmembrane</keyword>
<feature type="transmembrane region" description="Helical" evidence="5">
    <location>
        <begin position="12"/>
        <end position="35"/>
    </location>
</feature>
<feature type="transmembrane region" description="Helical" evidence="5">
    <location>
        <begin position="47"/>
        <end position="68"/>
    </location>
</feature>
<comment type="subcellular location">
    <subcellularLocation>
        <location evidence="1">Membrane</location>
        <topology evidence="1">Multi-pass membrane protein</topology>
    </subcellularLocation>
</comment>
<evidence type="ECO:0000259" key="6">
    <source>
        <dbReference type="Pfam" id="PF01284"/>
    </source>
</evidence>
<feature type="transmembrane region" description="Helical" evidence="5">
    <location>
        <begin position="116"/>
        <end position="143"/>
    </location>
</feature>
<dbReference type="PANTHER" id="PTHR37451:SF1">
    <property type="entry name" value="MARVEL DOMAIN-CONTAINING PROTEIN"/>
    <property type="match status" value="1"/>
</dbReference>
<protein>
    <submittedName>
        <fullName evidence="7">Membrane-associating domain-containing protein</fullName>
    </submittedName>
</protein>
<keyword evidence="8" id="KW-1185">Reference proteome</keyword>
<keyword evidence="3 5" id="KW-1133">Transmembrane helix</keyword>